<protein>
    <submittedName>
        <fullName evidence="5">C-type lectin domain-containing protein</fullName>
    </submittedName>
</protein>
<dbReference type="InterPro" id="IPR050111">
    <property type="entry name" value="C-type_lectin/snaclec_domain"/>
</dbReference>
<reference evidence="5" key="1">
    <citation type="submission" date="2016-06" db="UniProtKB">
        <authorList>
            <consortium name="WormBaseParasite"/>
        </authorList>
    </citation>
    <scope>IDENTIFICATION</scope>
</reference>
<name>A0A182EFP9_ONCOC</name>
<dbReference type="AlphaFoldDB" id="A0A182EFP9"/>
<dbReference type="PROSITE" id="PS50041">
    <property type="entry name" value="C_TYPE_LECTIN_2"/>
    <property type="match status" value="2"/>
</dbReference>
<dbReference type="SUPFAM" id="SSF56436">
    <property type="entry name" value="C-type lectin-like"/>
    <property type="match status" value="2"/>
</dbReference>
<evidence type="ECO:0000313" key="5">
    <source>
        <dbReference type="WBParaSite" id="nOo.2.0.1.t06916-RA"/>
    </source>
</evidence>
<proteinExistence type="predicted"/>
<dbReference type="Proteomes" id="UP000271087">
    <property type="component" value="Unassembled WGS sequence"/>
</dbReference>
<dbReference type="PROSITE" id="PS51257">
    <property type="entry name" value="PROKAR_LIPOPROTEIN"/>
    <property type="match status" value="1"/>
</dbReference>
<dbReference type="InterPro" id="IPR016186">
    <property type="entry name" value="C-type_lectin-like/link_sf"/>
</dbReference>
<evidence type="ECO:0000259" key="2">
    <source>
        <dbReference type="PROSITE" id="PS50041"/>
    </source>
</evidence>
<dbReference type="PANTHER" id="PTHR22803">
    <property type="entry name" value="MANNOSE, PHOSPHOLIPASE, LECTIN RECEPTOR RELATED"/>
    <property type="match status" value="1"/>
</dbReference>
<dbReference type="InterPro" id="IPR016187">
    <property type="entry name" value="CTDL_fold"/>
</dbReference>
<reference evidence="3 4" key="2">
    <citation type="submission" date="2018-08" db="EMBL/GenBank/DDBJ databases">
        <authorList>
            <person name="Laetsch R D."/>
            <person name="Stevens L."/>
            <person name="Kumar S."/>
            <person name="Blaxter L. M."/>
        </authorList>
    </citation>
    <scope>NUCLEOTIDE SEQUENCE [LARGE SCALE GENOMIC DNA]</scope>
</reference>
<feature type="domain" description="C-type lectin" evidence="2">
    <location>
        <begin position="192"/>
        <end position="308"/>
    </location>
</feature>
<feature type="region of interest" description="Disordered" evidence="1">
    <location>
        <begin position="477"/>
        <end position="506"/>
    </location>
</feature>
<dbReference type="InterPro" id="IPR001304">
    <property type="entry name" value="C-type_lectin-like"/>
</dbReference>
<keyword evidence="4" id="KW-1185">Reference proteome</keyword>
<dbReference type="EMBL" id="UYRW01002279">
    <property type="protein sequence ID" value="VDK84174.1"/>
    <property type="molecule type" value="Genomic_DNA"/>
</dbReference>
<evidence type="ECO:0000256" key="1">
    <source>
        <dbReference type="SAM" id="MobiDB-lite"/>
    </source>
</evidence>
<accession>A0A182EFP9</accession>
<dbReference type="OrthoDB" id="5863197at2759"/>
<dbReference type="STRING" id="42157.A0A182EFP9"/>
<evidence type="ECO:0000313" key="3">
    <source>
        <dbReference type="EMBL" id="VDK84174.1"/>
    </source>
</evidence>
<feature type="domain" description="C-type lectin" evidence="2">
    <location>
        <begin position="36"/>
        <end position="148"/>
    </location>
</feature>
<sequence>MTKENNQTSYVFIGDKICQIVYSSSSCPDGFSYHENSEKCFMVEKWTDEAISQMNARLTCAKKNAFLASIESDDENDFIRNLLMEKDAMIAYIGLQSVPYDVSQRYWCDGNTLDYTQWMSGKPDNGDFEDDGCVVMDVKEGHWDDWTCKANKEIGPWATVCQIKNHEETKYPEKFEDREEAFCPKGFDYCPSTRNCYKVVTAEKAVNQMEAKGMCNEYNAHLVSIDSVEENQFVSDLAMKNPFSSMRVYIGLESDKTETDASKRQWVDGTAVEYLNWEHAKPDDEPYDDNNCVVMIPERGGVWDDWACADSCCTNHAVYGAVCEIDHDMLKQSSPGRTPGPFGRINQKRDFNNIAKEISGLKLTNRLSEPNKKKINESTKIIEDSKFPDKLLKYNIKEQSQTKMFTIIPTSFEHQQIENVIKRDGTMEVTKSEKFPSTDINSTIKLSVKQRAQMFEAALAHANESNNPMNARKLAYKTDNSSMESFVQDKKRRSRKPMPKDQKTFC</sequence>
<dbReference type="Pfam" id="PF00059">
    <property type="entry name" value="Lectin_C"/>
    <property type="match status" value="2"/>
</dbReference>
<gene>
    <name evidence="3" type="ORF">NOO_LOCUS6916</name>
</gene>
<dbReference type="CDD" id="cd00037">
    <property type="entry name" value="CLECT"/>
    <property type="match status" value="2"/>
</dbReference>
<dbReference type="Gene3D" id="3.10.100.10">
    <property type="entry name" value="Mannose-Binding Protein A, subunit A"/>
    <property type="match status" value="2"/>
</dbReference>
<dbReference type="WBParaSite" id="nOo.2.0.1.t06916-RA">
    <property type="protein sequence ID" value="nOo.2.0.1.t06916-RA"/>
    <property type="gene ID" value="nOo.2.0.1.g06916"/>
</dbReference>
<dbReference type="SMART" id="SM00034">
    <property type="entry name" value="CLECT"/>
    <property type="match status" value="2"/>
</dbReference>
<organism evidence="5">
    <name type="scientific">Onchocerca ochengi</name>
    <name type="common">Filarial nematode worm</name>
    <dbReference type="NCBI Taxonomy" id="42157"/>
    <lineage>
        <taxon>Eukaryota</taxon>
        <taxon>Metazoa</taxon>
        <taxon>Ecdysozoa</taxon>
        <taxon>Nematoda</taxon>
        <taxon>Chromadorea</taxon>
        <taxon>Rhabditida</taxon>
        <taxon>Spirurina</taxon>
        <taxon>Spiruromorpha</taxon>
        <taxon>Filarioidea</taxon>
        <taxon>Onchocercidae</taxon>
        <taxon>Onchocerca</taxon>
    </lineage>
</organism>
<evidence type="ECO:0000313" key="4">
    <source>
        <dbReference type="Proteomes" id="UP000271087"/>
    </source>
</evidence>